<gene>
    <name evidence="3" type="ORF">ABSL23_17435</name>
</gene>
<proteinExistence type="predicted"/>
<dbReference type="InterPro" id="IPR056906">
    <property type="entry name" value="ORF2/G2P_dom"/>
</dbReference>
<dbReference type="GeneID" id="91110971"/>
<feature type="region of interest" description="Disordered" evidence="1">
    <location>
        <begin position="252"/>
        <end position="279"/>
    </location>
</feature>
<keyword evidence="3" id="KW-0614">Plasmid</keyword>
<sequence>MSGAESGAERSSLDLGENDSTRPEDAVSEGNGDEGRGQNRSNGGAGRYDCRHVYENFEFENEEGDTATYRCGSWECYCCGYRMRQNLIEEIKRITSERPEMCRLLTLTLDPEKAPDKQEDQHKYITERWNALRTRLKREIGDFSYIWVREEQENGLPHLHAIVSRYLPWETLDAAWKELGGGHVDIQHLDRVEKAAHYIGKYLTKDALSGLPDGIQRYNSSADLTLDVRGDKGEDSSGDWRLLMDDYAITHDDGEPLRRGVTGSDFAQQKEWGGPVPPD</sequence>
<protein>
    <submittedName>
        <fullName evidence="3">Rep protein</fullName>
    </submittedName>
</protein>
<dbReference type="Pfam" id="PF23343">
    <property type="entry name" value="REP_ORF2-G2P"/>
    <property type="match status" value="1"/>
</dbReference>
<geneLocation type="plasmid" evidence="3">
    <name>pNMX12-1_2</name>
</geneLocation>
<dbReference type="KEGG" id="hanx:ABSL23_17435"/>
<organism evidence="3">
    <name type="scientific">Halobacterium sp. NMX12-1</name>
    <dbReference type="NCBI Taxonomy" id="3166650"/>
    <lineage>
        <taxon>Archaea</taxon>
        <taxon>Methanobacteriati</taxon>
        <taxon>Methanobacteriota</taxon>
        <taxon>Stenosarchaea group</taxon>
        <taxon>Halobacteria</taxon>
        <taxon>Halobacteriales</taxon>
        <taxon>Halobacteriaceae</taxon>
        <taxon>Halobacterium</taxon>
    </lineage>
</organism>
<dbReference type="RefSeq" id="WP_353635670.1">
    <property type="nucleotide sequence ID" value="NZ_CP159208.1"/>
</dbReference>
<feature type="region of interest" description="Disordered" evidence="1">
    <location>
        <begin position="1"/>
        <end position="43"/>
    </location>
</feature>
<evidence type="ECO:0000256" key="1">
    <source>
        <dbReference type="SAM" id="MobiDB-lite"/>
    </source>
</evidence>
<dbReference type="EMBL" id="CP159208">
    <property type="protein sequence ID" value="XCF18400.1"/>
    <property type="molecule type" value="Genomic_DNA"/>
</dbReference>
<reference evidence="3" key="1">
    <citation type="submission" date="2024-06" db="EMBL/GenBank/DDBJ databases">
        <title>Genome Sequence of an extremely halophilic archaeon isolated from Permian era halite, Salado Formation, Carlsbad, New Mexico: Halobacterium sp. strain NMX12-1.</title>
        <authorList>
            <person name="Sotoa L."/>
            <person name="DasSarma P."/>
            <person name="Anton B.P."/>
            <person name="Vincze T."/>
            <person name="Verma I."/>
            <person name="Eralp B."/>
            <person name="Powers D.W."/>
            <person name="Dozier B.L."/>
            <person name="Roberts R.J."/>
            <person name="DasSarma S."/>
        </authorList>
    </citation>
    <scope>NUCLEOTIDE SEQUENCE</scope>
    <source>
        <strain evidence="3">NMX12-1</strain>
        <plasmid evidence="3">pNMX12-1_2</plasmid>
    </source>
</reference>
<accession>A0AAU8CHK2</accession>
<evidence type="ECO:0000259" key="2">
    <source>
        <dbReference type="Pfam" id="PF23343"/>
    </source>
</evidence>
<feature type="domain" description="Replication-associated protein ORF2/G2P" evidence="2">
    <location>
        <begin position="103"/>
        <end position="206"/>
    </location>
</feature>
<evidence type="ECO:0000313" key="3">
    <source>
        <dbReference type="EMBL" id="XCF18400.1"/>
    </source>
</evidence>
<dbReference type="AlphaFoldDB" id="A0AAU8CHK2"/>
<name>A0AAU8CHK2_9EURY</name>